<evidence type="ECO:0000313" key="3">
    <source>
        <dbReference type="Proteomes" id="UP000284706"/>
    </source>
</evidence>
<evidence type="ECO:0000313" key="2">
    <source>
        <dbReference type="EMBL" id="PPR01116.1"/>
    </source>
</evidence>
<dbReference type="EMBL" id="NHYE01000964">
    <property type="protein sequence ID" value="PPR01116.1"/>
    <property type="molecule type" value="Genomic_DNA"/>
</dbReference>
<sequence>MATNEYTLGRLQYCPEGCKLEDDKMCNWCFKISKVDSDIKEARCALERLIDERSTLLNQANQMRSRILHLPPELTLRIFALHIEAGHDTYVEEQHEFYNDYFARGAKRSNPKMPDCAPALTISAVCQRWREIAFATPTLWTAPVVHIYSKDKLQPQEQLLMEWFDRSADLPLKISIFRSFKPSLWDARGFTNTVLRVASRIVKLDLNLPFSFGKGFLELDGISNLEELRLNPLLHWEERERTGELELPPLPALKNLRIDRYKKYLNATVELPALVTCHLGVVDVKDIIDILRHAPNLERGMFDELYNGHFAMPSGPLLHRHLKSLDIVSQTSGTLGSLFQAVSLPSLDLLLSNSKGFQSSEIEDVFLSFLDRSQCHLQRFSLWGDSANIPQAILMRILELTPSLTTLSLSCLGSTWLFESFFRRFSPELNVGGLNNGFLPHIETIVIQTGVQDSPISWETFVVFLEVLNSRCLAFHAEDDTQSVIHASNRGHITVSVYLLGTPEQIENIIPPEMVDQLAAYQKGPLVVLKILHSESGRDLIEESLARAKKDGSVEVSL</sequence>
<accession>A0A409YDN3</accession>
<dbReference type="InParanoid" id="A0A409YDN3"/>
<organism evidence="2 3">
    <name type="scientific">Gymnopilus dilepis</name>
    <dbReference type="NCBI Taxonomy" id="231916"/>
    <lineage>
        <taxon>Eukaryota</taxon>
        <taxon>Fungi</taxon>
        <taxon>Dikarya</taxon>
        <taxon>Basidiomycota</taxon>
        <taxon>Agaricomycotina</taxon>
        <taxon>Agaricomycetes</taxon>
        <taxon>Agaricomycetidae</taxon>
        <taxon>Agaricales</taxon>
        <taxon>Agaricineae</taxon>
        <taxon>Hymenogastraceae</taxon>
        <taxon>Gymnopilus</taxon>
    </lineage>
</organism>
<gene>
    <name evidence="2" type="ORF">CVT26_016058</name>
</gene>
<protein>
    <submittedName>
        <fullName evidence="2">Uncharacterized protein</fullName>
    </submittedName>
</protein>
<dbReference type="Proteomes" id="UP000284706">
    <property type="component" value="Unassembled WGS sequence"/>
</dbReference>
<dbReference type="STRING" id="231916.A0A409YDN3"/>
<proteinExistence type="predicted"/>
<dbReference type="AlphaFoldDB" id="A0A409YDN3"/>
<evidence type="ECO:0000256" key="1">
    <source>
        <dbReference type="SAM" id="Coils"/>
    </source>
</evidence>
<keyword evidence="3" id="KW-1185">Reference proteome</keyword>
<dbReference type="OrthoDB" id="2878542at2759"/>
<dbReference type="Gene3D" id="1.20.1280.50">
    <property type="match status" value="1"/>
</dbReference>
<feature type="coiled-coil region" evidence="1">
    <location>
        <begin position="32"/>
        <end position="66"/>
    </location>
</feature>
<reference evidence="2 3" key="1">
    <citation type="journal article" date="2018" name="Evol. Lett.">
        <title>Horizontal gene cluster transfer increased hallucinogenic mushroom diversity.</title>
        <authorList>
            <person name="Reynolds H.T."/>
            <person name="Vijayakumar V."/>
            <person name="Gluck-Thaler E."/>
            <person name="Korotkin H.B."/>
            <person name="Matheny P.B."/>
            <person name="Slot J.C."/>
        </authorList>
    </citation>
    <scope>NUCLEOTIDE SEQUENCE [LARGE SCALE GENOMIC DNA]</scope>
    <source>
        <strain evidence="2 3">SRW20</strain>
    </source>
</reference>
<name>A0A409YDN3_9AGAR</name>
<keyword evidence="1" id="KW-0175">Coiled coil</keyword>
<dbReference type="InterPro" id="IPR032675">
    <property type="entry name" value="LRR_dom_sf"/>
</dbReference>
<dbReference type="Gene3D" id="3.80.10.10">
    <property type="entry name" value="Ribonuclease Inhibitor"/>
    <property type="match status" value="1"/>
</dbReference>
<comment type="caution">
    <text evidence="2">The sequence shown here is derived from an EMBL/GenBank/DDBJ whole genome shotgun (WGS) entry which is preliminary data.</text>
</comment>